<accession>A0A9X9PTN2</accession>
<name>A0A9X9PTN2_GULGU</name>
<keyword evidence="2" id="KW-1185">Reference proteome</keyword>
<comment type="caution">
    <text evidence="1">The sequence shown here is derived from an EMBL/GenBank/DDBJ whole genome shotgun (WGS) entry which is preliminary data.</text>
</comment>
<evidence type="ECO:0000313" key="2">
    <source>
        <dbReference type="Proteomes" id="UP000269945"/>
    </source>
</evidence>
<organism evidence="1 2">
    <name type="scientific">Gulo gulo</name>
    <name type="common">Wolverine</name>
    <name type="synonym">Gluton</name>
    <dbReference type="NCBI Taxonomy" id="48420"/>
    <lineage>
        <taxon>Eukaryota</taxon>
        <taxon>Metazoa</taxon>
        <taxon>Chordata</taxon>
        <taxon>Craniata</taxon>
        <taxon>Vertebrata</taxon>
        <taxon>Euteleostomi</taxon>
        <taxon>Mammalia</taxon>
        <taxon>Eutheria</taxon>
        <taxon>Laurasiatheria</taxon>
        <taxon>Carnivora</taxon>
        <taxon>Caniformia</taxon>
        <taxon>Musteloidea</taxon>
        <taxon>Mustelidae</taxon>
        <taxon>Guloninae</taxon>
        <taxon>Gulo</taxon>
    </lineage>
</organism>
<evidence type="ECO:0000313" key="1">
    <source>
        <dbReference type="EMBL" id="VCW58400.1"/>
    </source>
</evidence>
<gene>
    <name evidence="1" type="ORF">BN2614_LOCUS2</name>
</gene>
<dbReference type="AlphaFoldDB" id="A0A9X9PTN2"/>
<dbReference type="Proteomes" id="UP000269945">
    <property type="component" value="Unassembled WGS sequence"/>
</dbReference>
<reference evidence="1 2" key="1">
    <citation type="submission" date="2018-10" db="EMBL/GenBank/DDBJ databases">
        <authorList>
            <person name="Ekblom R."/>
            <person name="Jareborg N."/>
        </authorList>
    </citation>
    <scope>NUCLEOTIDE SEQUENCE [LARGE SCALE GENOMIC DNA]</scope>
    <source>
        <tissue evidence="1">Muscle</tissue>
    </source>
</reference>
<protein>
    <submittedName>
        <fullName evidence="1">Uncharacterized protein</fullName>
    </submittedName>
</protein>
<proteinExistence type="predicted"/>
<dbReference type="EMBL" id="CYRY02001067">
    <property type="protein sequence ID" value="VCW58400.1"/>
    <property type="molecule type" value="Genomic_DNA"/>
</dbReference>
<sequence length="86" mass="9442">MAGVLDLLMMSKENSESLLDGSTLLGRKTSVHKQKTSNPNLLVIESPHCLIGTRMAPQPDLKHLLKLVGTSALPFKNKNYIINCVK</sequence>